<dbReference type="EMBL" id="CAJVQB010010659">
    <property type="protein sequence ID" value="CAG8741804.1"/>
    <property type="molecule type" value="Genomic_DNA"/>
</dbReference>
<accession>A0ABN7V7W5</accession>
<comment type="caution">
    <text evidence="1">The sequence shown here is derived from an EMBL/GenBank/DDBJ whole genome shotgun (WGS) entry which is preliminary data.</text>
</comment>
<evidence type="ECO:0000313" key="2">
    <source>
        <dbReference type="Proteomes" id="UP000789901"/>
    </source>
</evidence>
<dbReference type="Proteomes" id="UP000789901">
    <property type="component" value="Unassembled WGS sequence"/>
</dbReference>
<evidence type="ECO:0000313" key="1">
    <source>
        <dbReference type="EMBL" id="CAG8741804.1"/>
    </source>
</evidence>
<sequence>PMTQLEMLKKKYLQHVFHKQDIYNTIYKLRKNDDERLDSVLFLDILLEKMSQYPCWKTFPEYEQYMSKKLYANRSSWAQDYTPFQFNAGIQSTKSIESFNNIIKRSLNSSSMLCELEEGINKRHEQESRYCKLVDFKAQHTTIGLPHISSQFFSTVNNVLISFLTPLILSLQRFQISQSFTYEGQREHVISEVCFIYELSDIVLTLKAILGDNGTSNIIEMWRIRRIGELSCKGNLVVLYNDGTHICTYQALENSPFLTAIESSMDSTIQIWSCFSTAKTAINITLESKSDDELVQLLKNFISAKRNVCNDNLGEKENNEPKDGIIALQWHLIDQTSDPHVTKSEVHQVKKESKVQ</sequence>
<protein>
    <submittedName>
        <fullName evidence="1">41903_t:CDS:1</fullName>
    </submittedName>
</protein>
<organism evidence="1 2">
    <name type="scientific">Gigaspora margarita</name>
    <dbReference type="NCBI Taxonomy" id="4874"/>
    <lineage>
        <taxon>Eukaryota</taxon>
        <taxon>Fungi</taxon>
        <taxon>Fungi incertae sedis</taxon>
        <taxon>Mucoromycota</taxon>
        <taxon>Glomeromycotina</taxon>
        <taxon>Glomeromycetes</taxon>
        <taxon>Diversisporales</taxon>
        <taxon>Gigasporaceae</taxon>
        <taxon>Gigaspora</taxon>
    </lineage>
</organism>
<feature type="non-terminal residue" evidence="1">
    <location>
        <position position="1"/>
    </location>
</feature>
<keyword evidence="2" id="KW-1185">Reference proteome</keyword>
<gene>
    <name evidence="1" type="ORF">GMARGA_LOCUS15459</name>
</gene>
<reference evidence="1 2" key="1">
    <citation type="submission" date="2021-06" db="EMBL/GenBank/DDBJ databases">
        <authorList>
            <person name="Kallberg Y."/>
            <person name="Tangrot J."/>
            <person name="Rosling A."/>
        </authorList>
    </citation>
    <scope>NUCLEOTIDE SEQUENCE [LARGE SCALE GENOMIC DNA]</scope>
    <source>
        <strain evidence="1 2">120-4 pot B 10/14</strain>
    </source>
</reference>
<name>A0ABN7V7W5_GIGMA</name>
<proteinExistence type="predicted"/>